<keyword evidence="6" id="KW-1185">Reference proteome</keyword>
<comment type="caution">
    <text evidence="5">The sequence shown here is derived from an EMBL/GenBank/DDBJ whole genome shotgun (WGS) entry which is preliminary data.</text>
</comment>
<dbReference type="EMBL" id="JAIWYP010000010">
    <property type="protein sequence ID" value="KAH3747218.1"/>
    <property type="molecule type" value="Genomic_DNA"/>
</dbReference>
<feature type="chain" id="PRO_5039132661" description="Sushi domain-containing protein" evidence="3">
    <location>
        <begin position="21"/>
        <end position="104"/>
    </location>
</feature>
<reference evidence="5" key="2">
    <citation type="submission" date="2020-11" db="EMBL/GenBank/DDBJ databases">
        <authorList>
            <person name="McCartney M.A."/>
            <person name="Auch B."/>
            <person name="Kono T."/>
            <person name="Mallez S."/>
            <person name="Becker A."/>
            <person name="Gohl D.M."/>
            <person name="Silverstein K.A.T."/>
            <person name="Koren S."/>
            <person name="Bechman K.B."/>
            <person name="Herman A."/>
            <person name="Abrahante J.E."/>
            <person name="Garbe J."/>
        </authorList>
    </citation>
    <scope>NUCLEOTIDE SEQUENCE</scope>
    <source>
        <strain evidence="5">Duluth1</strain>
        <tissue evidence="5">Whole animal</tissue>
    </source>
</reference>
<evidence type="ECO:0000256" key="1">
    <source>
        <dbReference type="ARBA" id="ARBA00023157"/>
    </source>
</evidence>
<evidence type="ECO:0000313" key="5">
    <source>
        <dbReference type="EMBL" id="KAH3747218.1"/>
    </source>
</evidence>
<dbReference type="Proteomes" id="UP000828390">
    <property type="component" value="Unassembled WGS sequence"/>
</dbReference>
<evidence type="ECO:0000259" key="4">
    <source>
        <dbReference type="PROSITE" id="PS50923"/>
    </source>
</evidence>
<reference evidence="5" key="1">
    <citation type="journal article" date="2019" name="bioRxiv">
        <title>The Genome of the Zebra Mussel, Dreissena polymorpha: A Resource for Invasive Species Research.</title>
        <authorList>
            <person name="McCartney M.A."/>
            <person name="Auch B."/>
            <person name="Kono T."/>
            <person name="Mallez S."/>
            <person name="Zhang Y."/>
            <person name="Obille A."/>
            <person name="Becker A."/>
            <person name="Abrahante J.E."/>
            <person name="Garbe J."/>
            <person name="Badalamenti J.P."/>
            <person name="Herman A."/>
            <person name="Mangelson H."/>
            <person name="Liachko I."/>
            <person name="Sullivan S."/>
            <person name="Sone E.D."/>
            <person name="Koren S."/>
            <person name="Silverstein K.A.T."/>
            <person name="Beckman K.B."/>
            <person name="Gohl D.M."/>
        </authorList>
    </citation>
    <scope>NUCLEOTIDE SEQUENCE</scope>
    <source>
        <strain evidence="5">Duluth1</strain>
        <tissue evidence="5">Whole animal</tissue>
    </source>
</reference>
<sequence>MLKNGLLFCLLIYLQWFLSSDCPALNVSSETNKSNQGAVFEEDVELSCPTGHKFHLEKYSENRSLTLTCGKDQQWYIKEEKLVAIPECRGMSSFAEKQNIHWEY</sequence>
<name>A0A9D4I4L4_DREPO</name>
<evidence type="ECO:0000256" key="2">
    <source>
        <dbReference type="PROSITE-ProRule" id="PRU00302"/>
    </source>
</evidence>
<organism evidence="5 6">
    <name type="scientific">Dreissena polymorpha</name>
    <name type="common">Zebra mussel</name>
    <name type="synonym">Mytilus polymorpha</name>
    <dbReference type="NCBI Taxonomy" id="45954"/>
    <lineage>
        <taxon>Eukaryota</taxon>
        <taxon>Metazoa</taxon>
        <taxon>Spiralia</taxon>
        <taxon>Lophotrochozoa</taxon>
        <taxon>Mollusca</taxon>
        <taxon>Bivalvia</taxon>
        <taxon>Autobranchia</taxon>
        <taxon>Heteroconchia</taxon>
        <taxon>Euheterodonta</taxon>
        <taxon>Imparidentia</taxon>
        <taxon>Neoheterodontei</taxon>
        <taxon>Myida</taxon>
        <taxon>Dreissenoidea</taxon>
        <taxon>Dreissenidae</taxon>
        <taxon>Dreissena</taxon>
    </lineage>
</organism>
<keyword evidence="2" id="KW-0768">Sushi</keyword>
<dbReference type="AlphaFoldDB" id="A0A9D4I4L4"/>
<keyword evidence="1" id="KW-1015">Disulfide bond</keyword>
<gene>
    <name evidence="5" type="ORF">DPMN_181640</name>
</gene>
<keyword evidence="3" id="KW-0732">Signal</keyword>
<dbReference type="Gene3D" id="2.10.70.10">
    <property type="entry name" value="Complement Module, domain 1"/>
    <property type="match status" value="1"/>
</dbReference>
<evidence type="ECO:0000256" key="3">
    <source>
        <dbReference type="SAM" id="SignalP"/>
    </source>
</evidence>
<dbReference type="InterPro" id="IPR000436">
    <property type="entry name" value="Sushi_SCR_CCP_dom"/>
</dbReference>
<protein>
    <recommendedName>
        <fullName evidence="4">Sushi domain-containing protein</fullName>
    </recommendedName>
</protein>
<accession>A0A9D4I4L4</accession>
<feature type="signal peptide" evidence="3">
    <location>
        <begin position="1"/>
        <end position="20"/>
    </location>
</feature>
<dbReference type="PROSITE" id="PS50923">
    <property type="entry name" value="SUSHI"/>
    <property type="match status" value="1"/>
</dbReference>
<evidence type="ECO:0000313" key="6">
    <source>
        <dbReference type="Proteomes" id="UP000828390"/>
    </source>
</evidence>
<feature type="domain" description="Sushi" evidence="4">
    <location>
        <begin position="20"/>
        <end position="90"/>
    </location>
</feature>
<proteinExistence type="predicted"/>
<comment type="caution">
    <text evidence="2">Lacks conserved residue(s) required for the propagation of feature annotation.</text>
</comment>